<keyword evidence="2" id="KW-0472">Membrane</keyword>
<feature type="non-terminal residue" evidence="3">
    <location>
        <position position="112"/>
    </location>
</feature>
<gene>
    <name evidence="3" type="ORF">PMAYCL1PPCAC_17397</name>
</gene>
<keyword evidence="4" id="KW-1185">Reference proteome</keyword>
<evidence type="ECO:0000313" key="3">
    <source>
        <dbReference type="EMBL" id="GMR47202.1"/>
    </source>
</evidence>
<sequence length="112" mass="12675">NLFVEVYSLPVQMMLFASYMCTGTMTFFALLNHNKASKSSLTARRLSARYTVAKHYQIKENLLVFGMLRKISLPGAVAALPAFLFFSLYLFFPSHDLVNLFSVALFDLHVSL</sequence>
<proteinExistence type="inferred from homology"/>
<reference evidence="4" key="1">
    <citation type="submission" date="2022-10" db="EMBL/GenBank/DDBJ databases">
        <title>Genome assembly of Pristionchus species.</title>
        <authorList>
            <person name="Yoshida K."/>
            <person name="Sommer R.J."/>
        </authorList>
    </citation>
    <scope>NUCLEOTIDE SEQUENCE [LARGE SCALE GENOMIC DNA]</scope>
    <source>
        <strain evidence="4">RS5460</strain>
    </source>
</reference>
<dbReference type="PANTHER" id="PTHR47521">
    <property type="entry name" value="SERPENTINE RECEPTOR, CLASS E (EPSILON)-RELATED"/>
    <property type="match status" value="1"/>
</dbReference>
<organism evidence="3 4">
    <name type="scientific">Pristionchus mayeri</name>
    <dbReference type="NCBI Taxonomy" id="1317129"/>
    <lineage>
        <taxon>Eukaryota</taxon>
        <taxon>Metazoa</taxon>
        <taxon>Ecdysozoa</taxon>
        <taxon>Nematoda</taxon>
        <taxon>Chromadorea</taxon>
        <taxon>Rhabditida</taxon>
        <taxon>Rhabditina</taxon>
        <taxon>Diplogasteromorpha</taxon>
        <taxon>Diplogasteroidea</taxon>
        <taxon>Neodiplogasteridae</taxon>
        <taxon>Pristionchus</taxon>
    </lineage>
</organism>
<feature type="transmembrane region" description="Helical" evidence="2">
    <location>
        <begin position="12"/>
        <end position="31"/>
    </location>
</feature>
<feature type="transmembrane region" description="Helical" evidence="2">
    <location>
        <begin position="71"/>
        <end position="92"/>
    </location>
</feature>
<name>A0AAN5I0A1_9BILA</name>
<dbReference type="AlphaFoldDB" id="A0AAN5I0A1"/>
<dbReference type="GO" id="GO:0007606">
    <property type="term" value="P:sensory perception of chemical stimulus"/>
    <property type="evidence" value="ECO:0007669"/>
    <property type="project" value="InterPro"/>
</dbReference>
<dbReference type="EMBL" id="BTRK01000004">
    <property type="protein sequence ID" value="GMR47202.1"/>
    <property type="molecule type" value="Genomic_DNA"/>
</dbReference>
<protein>
    <recommendedName>
        <fullName evidence="5">G protein-coupled receptor</fullName>
    </recommendedName>
</protein>
<evidence type="ECO:0000256" key="1">
    <source>
        <dbReference type="ARBA" id="ARBA00006803"/>
    </source>
</evidence>
<dbReference type="InterPro" id="IPR052860">
    <property type="entry name" value="NRL-GPCR1"/>
</dbReference>
<evidence type="ECO:0008006" key="5">
    <source>
        <dbReference type="Google" id="ProtNLM"/>
    </source>
</evidence>
<dbReference type="Proteomes" id="UP001328107">
    <property type="component" value="Unassembled WGS sequence"/>
</dbReference>
<evidence type="ECO:0000313" key="4">
    <source>
        <dbReference type="Proteomes" id="UP001328107"/>
    </source>
</evidence>
<dbReference type="GO" id="GO:0016020">
    <property type="term" value="C:membrane"/>
    <property type="evidence" value="ECO:0007669"/>
    <property type="project" value="InterPro"/>
</dbReference>
<comment type="caution">
    <text evidence="3">The sequence shown here is derived from an EMBL/GenBank/DDBJ whole genome shotgun (WGS) entry which is preliminary data.</text>
</comment>
<comment type="similarity">
    <text evidence="1">Belongs to the nematode receptor-like protein sre family.</text>
</comment>
<feature type="non-terminal residue" evidence="3">
    <location>
        <position position="1"/>
    </location>
</feature>
<keyword evidence="2" id="KW-0812">Transmembrane</keyword>
<accession>A0AAN5I0A1</accession>
<dbReference type="Pfam" id="PF03125">
    <property type="entry name" value="Sre"/>
    <property type="match status" value="1"/>
</dbReference>
<keyword evidence="2" id="KW-1133">Transmembrane helix</keyword>
<dbReference type="PANTHER" id="PTHR47521:SF7">
    <property type="entry name" value="SERPENTINE RECEPTOR CLASS EPSILON-6"/>
    <property type="match status" value="1"/>
</dbReference>
<dbReference type="InterPro" id="IPR004151">
    <property type="entry name" value="7TM_GPCR_serpentine_rcpt_Sre"/>
</dbReference>
<evidence type="ECO:0000256" key="2">
    <source>
        <dbReference type="SAM" id="Phobius"/>
    </source>
</evidence>